<evidence type="ECO:0000313" key="1">
    <source>
        <dbReference type="EMBL" id="GAG87097.1"/>
    </source>
</evidence>
<gene>
    <name evidence="1" type="ORF">S01H4_24627</name>
</gene>
<sequence length="295" mass="31362">VNYQATTPPQVQLEKVEDFNNPPNDVTSKFELVNAVTTPGLPGQYNVRLLDAMYYSYQHETKDTFNFIFRVNYPNGVETLLSQSPVALINKPPKIFGGSPIAQITCGTAASNETWIPGDAGNPADGTFKTLQGQNGAIGLTGLANKDLTEVGPEQKLFRSSVVLHGRVENLNSSAVDVNNIQYYPGILSPTVSVIATDNDLFNGNDVRDFVPAAEFYSVASNPLIARITTPSKRYGIPAVLTTAEITANSPANRITVANSSPDATASNCIRPGMTITGPGVPPGTTITTIVSATT</sequence>
<name>X1C180_9ZZZZ</name>
<protein>
    <submittedName>
        <fullName evidence="1">Uncharacterized protein</fullName>
    </submittedName>
</protein>
<feature type="non-terminal residue" evidence="1">
    <location>
        <position position="1"/>
    </location>
</feature>
<organism evidence="1">
    <name type="scientific">marine sediment metagenome</name>
    <dbReference type="NCBI Taxonomy" id="412755"/>
    <lineage>
        <taxon>unclassified sequences</taxon>
        <taxon>metagenomes</taxon>
        <taxon>ecological metagenomes</taxon>
    </lineage>
</organism>
<reference evidence="1" key="1">
    <citation type="journal article" date="2014" name="Front. Microbiol.">
        <title>High frequency of phylogenetically diverse reductive dehalogenase-homologous genes in deep subseafloor sedimentary metagenomes.</title>
        <authorList>
            <person name="Kawai M."/>
            <person name="Futagami T."/>
            <person name="Toyoda A."/>
            <person name="Takaki Y."/>
            <person name="Nishi S."/>
            <person name="Hori S."/>
            <person name="Arai W."/>
            <person name="Tsubouchi T."/>
            <person name="Morono Y."/>
            <person name="Uchiyama I."/>
            <person name="Ito T."/>
            <person name="Fujiyama A."/>
            <person name="Inagaki F."/>
            <person name="Takami H."/>
        </authorList>
    </citation>
    <scope>NUCLEOTIDE SEQUENCE</scope>
    <source>
        <strain evidence="1">Expedition CK06-06</strain>
    </source>
</reference>
<accession>X1C180</accession>
<dbReference type="AlphaFoldDB" id="X1C180"/>
<comment type="caution">
    <text evidence="1">The sequence shown here is derived from an EMBL/GenBank/DDBJ whole genome shotgun (WGS) entry which is preliminary data.</text>
</comment>
<dbReference type="EMBL" id="BART01011596">
    <property type="protein sequence ID" value="GAG87097.1"/>
    <property type="molecule type" value="Genomic_DNA"/>
</dbReference>
<feature type="non-terminal residue" evidence="1">
    <location>
        <position position="295"/>
    </location>
</feature>
<proteinExistence type="predicted"/>